<dbReference type="SUPFAM" id="SSF81452">
    <property type="entry name" value="Cytochrome c oxidase subunit III-like"/>
    <property type="match status" value="1"/>
</dbReference>
<dbReference type="InterPro" id="IPR024791">
    <property type="entry name" value="Cyt_c/ubiquinol_Oxase_su3"/>
</dbReference>
<keyword evidence="5 7" id="KW-0472">Membrane</keyword>
<dbReference type="Proteomes" id="UP000199657">
    <property type="component" value="Unassembled WGS sequence"/>
</dbReference>
<dbReference type="OrthoDB" id="9808200at2"/>
<evidence type="ECO:0000313" key="10">
    <source>
        <dbReference type="Proteomes" id="UP000199657"/>
    </source>
</evidence>
<feature type="transmembrane region" description="Helical" evidence="7">
    <location>
        <begin position="37"/>
        <end position="57"/>
    </location>
</feature>
<keyword evidence="10" id="KW-1185">Reference proteome</keyword>
<evidence type="ECO:0000256" key="7">
    <source>
        <dbReference type="SAM" id="Phobius"/>
    </source>
</evidence>
<evidence type="ECO:0000313" key="9">
    <source>
        <dbReference type="EMBL" id="SEO90392.1"/>
    </source>
</evidence>
<sequence length="206" mass="22934">MSFWVRREPERGSLEPSSGIGHWQGPVSRGPALRRGLYTFLLPLASLFGLVVMAYVMRRHMPDWQPVALPWQVWLSTLLLLASSLAFEQARKAARLARLPALRRAVLAAGVLALAFLGSQIWAWADLQQQGGHLAANPAYSFFYLMTALHALHLLGGLVAWSRLRMASRLGTDRAALQLSIQLCAIYWHFLLAVWLVLLGVLVIMA</sequence>
<proteinExistence type="inferred from homology"/>
<keyword evidence="3 6" id="KW-0812">Transmembrane</keyword>
<evidence type="ECO:0000256" key="1">
    <source>
        <dbReference type="ARBA" id="ARBA00004141"/>
    </source>
</evidence>
<dbReference type="InterPro" id="IPR000298">
    <property type="entry name" value="Cyt_c_oxidase-like_su3"/>
</dbReference>
<keyword evidence="4 7" id="KW-1133">Transmembrane helix</keyword>
<dbReference type="PANTHER" id="PTHR11403:SF10">
    <property type="entry name" value="CYTOCHROME C OXIDASE"/>
    <property type="match status" value="1"/>
</dbReference>
<dbReference type="Gene3D" id="1.20.120.80">
    <property type="entry name" value="Cytochrome c oxidase, subunit III, four-helix bundle"/>
    <property type="match status" value="1"/>
</dbReference>
<protein>
    <submittedName>
        <fullName evidence="9">Cytochrome c oxidase subunit 3</fullName>
    </submittedName>
</protein>
<evidence type="ECO:0000256" key="3">
    <source>
        <dbReference type="ARBA" id="ARBA00022692"/>
    </source>
</evidence>
<dbReference type="GO" id="GO:0005886">
    <property type="term" value="C:plasma membrane"/>
    <property type="evidence" value="ECO:0007669"/>
    <property type="project" value="UniProtKB-SubCell"/>
</dbReference>
<dbReference type="PANTHER" id="PTHR11403">
    <property type="entry name" value="CYTOCHROME C OXIDASE SUBUNIT III"/>
    <property type="match status" value="1"/>
</dbReference>
<dbReference type="RefSeq" id="WP_091643486.1">
    <property type="nucleotide sequence ID" value="NZ_FOEG01000004.1"/>
</dbReference>
<dbReference type="STRING" id="406100.SAMN04488052_104193"/>
<feature type="transmembrane region" description="Helical" evidence="7">
    <location>
        <begin position="69"/>
        <end position="90"/>
    </location>
</feature>
<dbReference type="InterPro" id="IPR013833">
    <property type="entry name" value="Cyt_c_oxidase_su3_a-hlx"/>
</dbReference>
<evidence type="ECO:0000259" key="8">
    <source>
        <dbReference type="PROSITE" id="PS50253"/>
    </source>
</evidence>
<evidence type="ECO:0000256" key="6">
    <source>
        <dbReference type="RuleBase" id="RU003376"/>
    </source>
</evidence>
<dbReference type="Pfam" id="PF00510">
    <property type="entry name" value="COX3"/>
    <property type="match status" value="1"/>
</dbReference>
<gene>
    <name evidence="9" type="ORF">SAMN04488052_104193</name>
</gene>
<comment type="subcellular location">
    <subcellularLocation>
        <location evidence="6">Cell membrane</location>
        <topology evidence="6">Multi-pass membrane protein</topology>
    </subcellularLocation>
    <subcellularLocation>
        <location evidence="1">Membrane</location>
        <topology evidence="1">Multi-pass membrane protein</topology>
    </subcellularLocation>
</comment>
<dbReference type="AlphaFoldDB" id="A0A1H8THH9"/>
<comment type="similarity">
    <text evidence="2 6">Belongs to the cytochrome c oxidase subunit 3 family.</text>
</comment>
<name>A0A1H8THH9_9GAMM</name>
<evidence type="ECO:0000256" key="2">
    <source>
        <dbReference type="ARBA" id="ARBA00010581"/>
    </source>
</evidence>
<feature type="transmembrane region" description="Helical" evidence="7">
    <location>
        <begin position="185"/>
        <end position="205"/>
    </location>
</feature>
<dbReference type="GO" id="GO:0019646">
    <property type="term" value="P:aerobic electron transport chain"/>
    <property type="evidence" value="ECO:0007669"/>
    <property type="project" value="InterPro"/>
</dbReference>
<organism evidence="9 10">
    <name type="scientific">Aquisalimonas asiatica</name>
    <dbReference type="NCBI Taxonomy" id="406100"/>
    <lineage>
        <taxon>Bacteria</taxon>
        <taxon>Pseudomonadati</taxon>
        <taxon>Pseudomonadota</taxon>
        <taxon>Gammaproteobacteria</taxon>
        <taxon>Chromatiales</taxon>
        <taxon>Ectothiorhodospiraceae</taxon>
        <taxon>Aquisalimonas</taxon>
    </lineage>
</organism>
<dbReference type="GO" id="GO:0004129">
    <property type="term" value="F:cytochrome-c oxidase activity"/>
    <property type="evidence" value="ECO:0007669"/>
    <property type="project" value="InterPro"/>
</dbReference>
<reference evidence="9 10" key="1">
    <citation type="submission" date="2016-10" db="EMBL/GenBank/DDBJ databases">
        <authorList>
            <person name="de Groot N.N."/>
        </authorList>
    </citation>
    <scope>NUCLEOTIDE SEQUENCE [LARGE SCALE GENOMIC DNA]</scope>
    <source>
        <strain evidence="9 10">CGMCC 1.6291</strain>
    </source>
</reference>
<feature type="domain" description="Heme-copper oxidase subunit III family profile" evidence="8">
    <location>
        <begin position="1"/>
        <end position="206"/>
    </location>
</feature>
<dbReference type="EMBL" id="FOEG01000004">
    <property type="protein sequence ID" value="SEO90392.1"/>
    <property type="molecule type" value="Genomic_DNA"/>
</dbReference>
<evidence type="ECO:0000256" key="4">
    <source>
        <dbReference type="ARBA" id="ARBA00022989"/>
    </source>
</evidence>
<accession>A0A1H8THH9</accession>
<evidence type="ECO:0000256" key="5">
    <source>
        <dbReference type="ARBA" id="ARBA00023136"/>
    </source>
</evidence>
<feature type="transmembrane region" description="Helical" evidence="7">
    <location>
        <begin position="102"/>
        <end position="122"/>
    </location>
</feature>
<dbReference type="InterPro" id="IPR035973">
    <property type="entry name" value="Cyt_c_oxidase_su3-like_sf"/>
</dbReference>
<dbReference type="PROSITE" id="PS50253">
    <property type="entry name" value="COX3"/>
    <property type="match status" value="1"/>
</dbReference>
<feature type="transmembrane region" description="Helical" evidence="7">
    <location>
        <begin position="142"/>
        <end position="164"/>
    </location>
</feature>